<comment type="caution">
    <text evidence="2">The sequence shown here is derived from an EMBL/GenBank/DDBJ whole genome shotgun (WGS) entry which is preliminary data.</text>
</comment>
<evidence type="ECO:0000313" key="2">
    <source>
        <dbReference type="EMBL" id="KAJ1978420.1"/>
    </source>
</evidence>
<evidence type="ECO:0008006" key="4">
    <source>
        <dbReference type="Google" id="ProtNLM"/>
    </source>
</evidence>
<organism evidence="2 3">
    <name type="scientific">Dimargaris verticillata</name>
    <dbReference type="NCBI Taxonomy" id="2761393"/>
    <lineage>
        <taxon>Eukaryota</taxon>
        <taxon>Fungi</taxon>
        <taxon>Fungi incertae sedis</taxon>
        <taxon>Zoopagomycota</taxon>
        <taxon>Kickxellomycotina</taxon>
        <taxon>Dimargaritomycetes</taxon>
        <taxon>Dimargaritales</taxon>
        <taxon>Dimargaritaceae</taxon>
        <taxon>Dimargaris</taxon>
    </lineage>
</organism>
<dbReference type="PANTHER" id="PTHR21405">
    <property type="entry name" value="CDNA SEQUENCE BC021608"/>
    <property type="match status" value="1"/>
</dbReference>
<accession>A0A9W8B151</accession>
<dbReference type="Gene3D" id="1.25.40.10">
    <property type="entry name" value="Tetratricopeptide repeat domain"/>
    <property type="match status" value="1"/>
</dbReference>
<protein>
    <recommendedName>
        <fullName evidence="4">Tetratricopeptide repeat protein 36</fullName>
    </recommendedName>
</protein>
<dbReference type="GO" id="GO:0006570">
    <property type="term" value="P:tyrosine metabolic process"/>
    <property type="evidence" value="ECO:0007669"/>
    <property type="project" value="TreeGrafter"/>
</dbReference>
<gene>
    <name evidence="2" type="ORF">H4R34_003210</name>
</gene>
<dbReference type="OrthoDB" id="539634at2759"/>
<dbReference type="SMART" id="SM00028">
    <property type="entry name" value="TPR"/>
    <property type="match status" value="2"/>
</dbReference>
<dbReference type="InterPro" id="IPR019734">
    <property type="entry name" value="TPR_rpt"/>
</dbReference>
<dbReference type="InterPro" id="IPR038906">
    <property type="entry name" value="TTC36"/>
</dbReference>
<proteinExistence type="inferred from homology"/>
<comment type="similarity">
    <text evidence="1">Belongs to the TTC36 family.</text>
</comment>
<sequence>MATLSTRDSSVLDAIFNGGGDLTAEGLCGAGSAPLASADVSATVPASITPAIPKAQLSEIKAQEAKGVRLAEQDDLEAALTIFTTIVQGCPVYSSVYNNRAQVYRLQREFTLALQDLDKAIEYANGDASVLRQAYTQRGIIKKAQGDSDGAFADFEQGGQYGNPLAKEVAVMENPYAKLCNAMMQETLKRLYP</sequence>
<name>A0A9W8B151_9FUNG</name>
<dbReference type="Proteomes" id="UP001151582">
    <property type="component" value="Unassembled WGS sequence"/>
</dbReference>
<dbReference type="AlphaFoldDB" id="A0A9W8B151"/>
<dbReference type="InterPro" id="IPR011990">
    <property type="entry name" value="TPR-like_helical_dom_sf"/>
</dbReference>
<dbReference type="SUPFAM" id="SSF48452">
    <property type="entry name" value="TPR-like"/>
    <property type="match status" value="1"/>
</dbReference>
<evidence type="ECO:0000256" key="1">
    <source>
        <dbReference type="ARBA" id="ARBA00006995"/>
    </source>
</evidence>
<evidence type="ECO:0000313" key="3">
    <source>
        <dbReference type="Proteomes" id="UP001151582"/>
    </source>
</evidence>
<dbReference type="EMBL" id="JANBQB010000278">
    <property type="protein sequence ID" value="KAJ1978420.1"/>
    <property type="molecule type" value="Genomic_DNA"/>
</dbReference>
<reference evidence="2" key="1">
    <citation type="submission" date="2022-07" db="EMBL/GenBank/DDBJ databases">
        <title>Phylogenomic reconstructions and comparative analyses of Kickxellomycotina fungi.</title>
        <authorList>
            <person name="Reynolds N.K."/>
            <person name="Stajich J.E."/>
            <person name="Barry K."/>
            <person name="Grigoriev I.V."/>
            <person name="Crous P."/>
            <person name="Smith M.E."/>
        </authorList>
    </citation>
    <scope>NUCLEOTIDE SEQUENCE</scope>
    <source>
        <strain evidence="2">RSA 567</strain>
    </source>
</reference>
<dbReference type="PANTHER" id="PTHR21405:SF0">
    <property type="entry name" value="TETRATRICOPEPTIDE REPEAT PROTEIN 36"/>
    <property type="match status" value="1"/>
</dbReference>
<keyword evidence="3" id="KW-1185">Reference proteome</keyword>